<dbReference type="Proteomes" id="UP000239549">
    <property type="component" value="Unassembled WGS sequence"/>
</dbReference>
<feature type="binding site" evidence="4">
    <location>
        <position position="202"/>
    </location>
    <ligand>
        <name>Zn(2+)</name>
        <dbReference type="ChEBI" id="CHEBI:29105"/>
        <label>2</label>
    </ligand>
</feature>
<dbReference type="GO" id="GO:0016787">
    <property type="term" value="F:hydrolase activity"/>
    <property type="evidence" value="ECO:0007669"/>
    <property type="project" value="UniProtKB-KW"/>
</dbReference>
<dbReference type="InterPro" id="IPR001559">
    <property type="entry name" value="Phosphotriesterase"/>
</dbReference>
<organism evidence="6 7">
    <name type="scientific">Desulfocucumis palustris</name>
    <dbReference type="NCBI Taxonomy" id="1898651"/>
    <lineage>
        <taxon>Bacteria</taxon>
        <taxon>Bacillati</taxon>
        <taxon>Bacillota</taxon>
        <taxon>Clostridia</taxon>
        <taxon>Eubacteriales</taxon>
        <taxon>Desulfocucumaceae</taxon>
        <taxon>Desulfocucumis</taxon>
    </lineage>
</organism>
<feature type="modified residue" description="N6-carboxylysine" evidence="3 5">
    <location>
        <position position="141"/>
    </location>
</feature>
<keyword evidence="1 4" id="KW-0479">Metal-binding</keyword>
<dbReference type="Gene3D" id="3.20.20.140">
    <property type="entry name" value="Metal-dependent hydrolases"/>
    <property type="match status" value="1"/>
</dbReference>
<evidence type="ECO:0000256" key="4">
    <source>
        <dbReference type="PIRSR" id="PIRSR601559-51"/>
    </source>
</evidence>
<dbReference type="PIRSF" id="PIRSF016839">
    <property type="entry name" value="PhP"/>
    <property type="match status" value="1"/>
</dbReference>
<keyword evidence="7" id="KW-1185">Reference proteome</keyword>
<dbReference type="PROSITE" id="PS51347">
    <property type="entry name" value="PHOSPHOTRIESTERASE_2"/>
    <property type="match status" value="1"/>
</dbReference>
<evidence type="ECO:0000313" key="7">
    <source>
        <dbReference type="Proteomes" id="UP000239549"/>
    </source>
</evidence>
<accession>A0A2L2XDR7</accession>
<feature type="binding site" evidence="4">
    <location>
        <position position="174"/>
    </location>
    <ligand>
        <name>Zn(2+)</name>
        <dbReference type="ChEBI" id="CHEBI:29105"/>
        <label>2</label>
    </ligand>
</feature>
<dbReference type="PANTHER" id="PTHR10819:SF3">
    <property type="entry name" value="PHOSPHOTRIESTERASE-RELATED PROTEIN"/>
    <property type="match status" value="1"/>
</dbReference>
<dbReference type="InterPro" id="IPR032466">
    <property type="entry name" value="Metal_Hydrolase"/>
</dbReference>
<dbReference type="AlphaFoldDB" id="A0A2L2XDR7"/>
<dbReference type="SUPFAM" id="SSF51556">
    <property type="entry name" value="Metallo-dependent hydrolases"/>
    <property type="match status" value="1"/>
</dbReference>
<evidence type="ECO:0000256" key="3">
    <source>
        <dbReference type="PIRSR" id="PIRSR601559-50"/>
    </source>
</evidence>
<comment type="similarity">
    <text evidence="5">Belongs to the metallo-dependent hydrolases superfamily. Phosphotriesterase family.</text>
</comment>
<name>A0A2L2XDR7_9FIRM</name>
<feature type="binding site" description="via carbamate group" evidence="4">
    <location>
        <position position="141"/>
    </location>
    <ligand>
        <name>Zn(2+)</name>
        <dbReference type="ChEBI" id="CHEBI:29105"/>
        <label>1</label>
    </ligand>
</feature>
<comment type="cofactor">
    <cofactor evidence="4">
        <name>a divalent metal cation</name>
        <dbReference type="ChEBI" id="CHEBI:60240"/>
    </cofactor>
    <text evidence="4">Binds 2 divalent metal cations per subunit.</text>
</comment>
<evidence type="ECO:0000313" key="6">
    <source>
        <dbReference type="EMBL" id="GBF34282.1"/>
    </source>
</evidence>
<comment type="caution">
    <text evidence="6">The sequence shown here is derived from an EMBL/GenBank/DDBJ whole genome shotgun (WGS) entry which is preliminary data.</text>
</comment>
<feature type="binding site" description="via carbamate group" evidence="4">
    <location>
        <position position="141"/>
    </location>
    <ligand>
        <name>Zn(2+)</name>
        <dbReference type="ChEBI" id="CHEBI:29105"/>
        <label>2</label>
    </ligand>
</feature>
<dbReference type="Pfam" id="PF02126">
    <property type="entry name" value="PTE"/>
    <property type="match status" value="1"/>
</dbReference>
<feature type="binding site" evidence="4">
    <location>
        <position position="16"/>
    </location>
    <ligand>
        <name>Zn(2+)</name>
        <dbReference type="ChEBI" id="CHEBI:29105"/>
        <label>1</label>
    </ligand>
</feature>
<dbReference type="PANTHER" id="PTHR10819">
    <property type="entry name" value="PHOSPHOTRIESTERASE-RELATED"/>
    <property type="match status" value="1"/>
</dbReference>
<protein>
    <submittedName>
        <fullName evidence="6">Phosphotriesterase</fullName>
    </submittedName>
</protein>
<proteinExistence type="inferred from homology"/>
<dbReference type="GO" id="GO:0008270">
    <property type="term" value="F:zinc ion binding"/>
    <property type="evidence" value="ECO:0007669"/>
    <property type="project" value="InterPro"/>
</dbReference>
<evidence type="ECO:0000256" key="2">
    <source>
        <dbReference type="ARBA" id="ARBA00022801"/>
    </source>
</evidence>
<keyword evidence="2" id="KW-0378">Hydrolase</keyword>
<feature type="binding site" evidence="4">
    <location>
        <position position="18"/>
    </location>
    <ligand>
        <name>Zn(2+)</name>
        <dbReference type="ChEBI" id="CHEBI:29105"/>
        <label>1</label>
    </ligand>
</feature>
<evidence type="ECO:0000256" key="1">
    <source>
        <dbReference type="ARBA" id="ARBA00022723"/>
    </source>
</evidence>
<reference evidence="7" key="1">
    <citation type="submission" date="2018-02" db="EMBL/GenBank/DDBJ databases">
        <title>Genome sequence of Desulfocucumis palustris strain NAW-5.</title>
        <authorList>
            <person name="Watanabe M."/>
            <person name="Kojima H."/>
            <person name="Fukui M."/>
        </authorList>
    </citation>
    <scope>NUCLEOTIDE SEQUENCE [LARGE SCALE GENOMIC DNA]</scope>
    <source>
        <strain evidence="7">NAW-5</strain>
    </source>
</reference>
<feature type="binding site" evidence="4">
    <location>
        <position position="260"/>
    </location>
    <ligand>
        <name>Zn(2+)</name>
        <dbReference type="ChEBI" id="CHEBI:29105"/>
        <label>1</label>
    </ligand>
</feature>
<gene>
    <name evidence="6" type="ORF">DCCM_3394</name>
</gene>
<sequence>MLGLVPTEKLGYCQCHEHLFIAAGHSEKINPALRLDDYDLTVNELLLYKKHGGVSLVDAQPLACGRMAGRLVEASQATGVNIIASTGFHKLVFYPDSHWIHHVPGDTFAGLLIEEIKTGMYIDGDNELPGQKIPAKAGIIKTALDSEKLTEAYKGLLTAAARASRATGAPVMCHTELGRGALEVIRLLRDHGVPSDSIIICHLDRRADNFDYHRRVAETGVFVEYDTIGRFKYHSDEEEAGLILRMIENGFEDRILLGLDVTRERMKSYGGDIGLDYILRTFIKQLYKRGIPSRHIEKMTKTNPAMALTIKERID</sequence>
<evidence type="ECO:0000256" key="5">
    <source>
        <dbReference type="PROSITE-ProRule" id="PRU00679"/>
    </source>
</evidence>
<dbReference type="EMBL" id="BFAV01000130">
    <property type="protein sequence ID" value="GBF34282.1"/>
    <property type="molecule type" value="Genomic_DNA"/>
</dbReference>